<sequence length="159" mass="17035">MKRSHGAHKLVAACALAAASALAHAAPAAPAGESADELLTSAAQVLKRIDAGDYTALWQQTAPFVRSLYTADRFANGIAQARKSVGSVNQRGWASITRLTYTQVKDVPDGLYANVDYATRVADGRVVYEKVSFQLGSDGRWHFTGYDPRQAQAQAPAQK</sequence>
<dbReference type="RefSeq" id="WP_222327884.1">
    <property type="nucleotide sequence ID" value="NZ_CATVXE010000016.1"/>
</dbReference>
<dbReference type="EMBL" id="CAUDKV010000015">
    <property type="protein sequence ID" value="CAJ0882408.1"/>
    <property type="molecule type" value="Genomic_DNA"/>
</dbReference>
<reference evidence="2 5" key="1">
    <citation type="submission" date="2023-07" db="EMBL/GenBank/DDBJ databases">
        <authorList>
            <person name="Peeters C."/>
        </authorList>
    </citation>
    <scope>NUCLEOTIDE SEQUENCE</scope>
    <source>
        <strain evidence="3 5">R-77569</strain>
        <strain evidence="2">R-77591</strain>
    </source>
</reference>
<dbReference type="Proteomes" id="UP001190452">
    <property type="component" value="Unassembled WGS sequence"/>
</dbReference>
<name>A0AAD2AW94_9RALS</name>
<feature type="signal peptide" evidence="1">
    <location>
        <begin position="1"/>
        <end position="25"/>
    </location>
</feature>
<evidence type="ECO:0000313" key="2">
    <source>
        <dbReference type="EMBL" id="CAJ0690346.1"/>
    </source>
</evidence>
<dbReference type="Proteomes" id="UP001190002">
    <property type="component" value="Unassembled WGS sequence"/>
</dbReference>
<evidence type="ECO:0000256" key="1">
    <source>
        <dbReference type="SAM" id="SignalP"/>
    </source>
</evidence>
<dbReference type="Pfam" id="PF13211">
    <property type="entry name" value="DUF4019"/>
    <property type="match status" value="1"/>
</dbReference>
<evidence type="ECO:0000313" key="3">
    <source>
        <dbReference type="EMBL" id="CAJ0882408.1"/>
    </source>
</evidence>
<evidence type="ECO:0000313" key="5">
    <source>
        <dbReference type="Proteomes" id="UP001190452"/>
    </source>
</evidence>
<keyword evidence="1" id="KW-0732">Signal</keyword>
<proteinExistence type="predicted"/>
<organism evidence="2 4">
    <name type="scientific">Ralstonia mannitolilytica</name>
    <dbReference type="NCBI Taxonomy" id="105219"/>
    <lineage>
        <taxon>Bacteria</taxon>
        <taxon>Pseudomonadati</taxon>
        <taxon>Pseudomonadota</taxon>
        <taxon>Betaproteobacteria</taxon>
        <taxon>Burkholderiales</taxon>
        <taxon>Burkholderiaceae</taxon>
        <taxon>Ralstonia</taxon>
    </lineage>
</organism>
<feature type="chain" id="PRO_5042154929" description="DUF4019 domain-containing protein" evidence="1">
    <location>
        <begin position="26"/>
        <end position="159"/>
    </location>
</feature>
<dbReference type="AlphaFoldDB" id="A0AAD2AW94"/>
<accession>A0AAD2AW94</accession>
<evidence type="ECO:0000313" key="4">
    <source>
        <dbReference type="Proteomes" id="UP001190002"/>
    </source>
</evidence>
<dbReference type="InterPro" id="IPR025091">
    <property type="entry name" value="DUF4019"/>
</dbReference>
<evidence type="ECO:0008006" key="6">
    <source>
        <dbReference type="Google" id="ProtNLM"/>
    </source>
</evidence>
<dbReference type="EMBL" id="CATVXE010000016">
    <property type="protein sequence ID" value="CAJ0690346.1"/>
    <property type="molecule type" value="Genomic_DNA"/>
</dbReference>
<keyword evidence="5" id="KW-1185">Reference proteome</keyword>
<comment type="caution">
    <text evidence="2">The sequence shown here is derived from an EMBL/GenBank/DDBJ whole genome shotgun (WGS) entry which is preliminary data.</text>
</comment>
<gene>
    <name evidence="3" type="ORF">R77569_03351</name>
    <name evidence="2" type="ORF">R77591_03566</name>
</gene>
<protein>
    <recommendedName>
        <fullName evidence="6">DUF4019 domain-containing protein</fullName>
    </recommendedName>
</protein>